<dbReference type="Proteomes" id="UP000028924">
    <property type="component" value="Unassembled WGS sequence"/>
</dbReference>
<dbReference type="GeneID" id="23611626"/>
<evidence type="ECO:0000313" key="5">
    <source>
        <dbReference type="Proteomes" id="UP000279271"/>
    </source>
</evidence>
<evidence type="ECO:0000313" key="3">
    <source>
        <dbReference type="EMBL" id="RMZ53801.1"/>
    </source>
</evidence>
<organism evidence="2 4">
    <name type="scientific">Auxenochlorella protothecoides</name>
    <name type="common">Green microalga</name>
    <name type="synonym">Chlorella protothecoides</name>
    <dbReference type="NCBI Taxonomy" id="3075"/>
    <lineage>
        <taxon>Eukaryota</taxon>
        <taxon>Viridiplantae</taxon>
        <taxon>Chlorophyta</taxon>
        <taxon>core chlorophytes</taxon>
        <taxon>Trebouxiophyceae</taxon>
        <taxon>Chlorellales</taxon>
        <taxon>Chlorellaceae</taxon>
        <taxon>Auxenochlorella</taxon>
    </lineage>
</organism>
<feature type="compositionally biased region" description="Gly residues" evidence="1">
    <location>
        <begin position="1"/>
        <end position="18"/>
    </location>
</feature>
<keyword evidence="4" id="KW-1185">Reference proteome</keyword>
<evidence type="ECO:0000313" key="4">
    <source>
        <dbReference type="Proteomes" id="UP000028924"/>
    </source>
</evidence>
<dbReference type="RefSeq" id="XP_011396932.1">
    <property type="nucleotide sequence ID" value="XM_011398630.1"/>
</dbReference>
<reference evidence="3" key="3">
    <citation type="submission" date="2018-10" db="EMBL/GenBank/DDBJ databases">
        <authorList>
            <person name="Hovde B."/>
            <person name="Zhang X."/>
        </authorList>
    </citation>
    <scope>NUCLEOTIDE SEQUENCE [LARGE SCALE GENOMIC DNA]</scope>
    <source>
        <strain evidence="3">UTEX 25</strain>
    </source>
</reference>
<dbReference type="OrthoDB" id="21470at2759"/>
<dbReference type="EMBL" id="KL662104">
    <property type="protein sequence ID" value="KFM24051.1"/>
    <property type="molecule type" value="Genomic_DNA"/>
</dbReference>
<reference evidence="3" key="4">
    <citation type="submission" date="2018-11" db="EMBL/GenBank/DDBJ databases">
        <title>Characterization of plant carbon substrate utilization by Auxenochlorella protothecoides.</title>
        <authorList>
            <person name="Vogler B.W."/>
            <person name="Starkenburg S.R."/>
            <person name="Sudasinghe N."/>
            <person name="Schambach J.Y."/>
            <person name="Rollin J.A."/>
            <person name="Pattathil S."/>
            <person name="Barry A.N."/>
        </authorList>
    </citation>
    <scope>NUCLEOTIDE SEQUENCE [LARGE SCALE GENOMIC DNA]</scope>
    <source>
        <strain evidence="3">UTEX 25</strain>
    </source>
</reference>
<sequence>MVGDVYGGAGEGGGGGRKAGPQATRPLPGDPLAGEDRDTRVKRVKQVMRAEADAAHRQAIQRYIHRALSATDGGPTGDTNPLVRRNERLSSSNPLL</sequence>
<feature type="region of interest" description="Disordered" evidence="1">
    <location>
        <begin position="1"/>
        <end position="38"/>
    </location>
</feature>
<dbReference type="AlphaFoldDB" id="A0A087SE97"/>
<feature type="region of interest" description="Disordered" evidence="1">
    <location>
        <begin position="66"/>
        <end position="96"/>
    </location>
</feature>
<evidence type="ECO:0000313" key="2">
    <source>
        <dbReference type="EMBL" id="KFM24051.1"/>
    </source>
</evidence>
<gene>
    <name evidence="3" type="ORF">APUTEX25_003940</name>
    <name evidence="2" type="ORF">F751_0235</name>
</gene>
<proteinExistence type="predicted"/>
<accession>A0A087SE97</accession>
<reference evidence="2 4" key="1">
    <citation type="journal article" date="2014" name="BMC Genomics">
        <title>Oil accumulation mechanisms of the oleaginous microalga Chlorella protothecoides revealed through its genome, transcriptomes, and proteomes.</title>
        <authorList>
            <person name="Gao C."/>
            <person name="Wang Y."/>
            <person name="Shen Y."/>
            <person name="Yan D."/>
            <person name="He X."/>
            <person name="Dai J."/>
            <person name="Wu Q."/>
        </authorList>
    </citation>
    <scope>NUCLEOTIDE SEQUENCE [LARGE SCALE GENOMIC DNA]</scope>
    <source>
        <strain evidence="2 4">0710</strain>
    </source>
</reference>
<dbReference type="STRING" id="3075.A0A087SE97"/>
<name>A0A087SE97_AUXPR</name>
<dbReference type="EMBL" id="QOKY01000195">
    <property type="protein sequence ID" value="RMZ53801.1"/>
    <property type="molecule type" value="Genomic_DNA"/>
</dbReference>
<dbReference type="KEGG" id="apro:F751_0235"/>
<dbReference type="Proteomes" id="UP000279271">
    <property type="component" value="Unassembled WGS sequence"/>
</dbReference>
<reference evidence="5" key="2">
    <citation type="journal article" date="2018" name="Algal Res.">
        <title>Characterization of plant carbon substrate utilization by Auxenochlorella protothecoides.</title>
        <authorList>
            <person name="Vogler B.W."/>
            <person name="Starkenburg S.R."/>
            <person name="Sudasinghe N."/>
            <person name="Schambach J.Y."/>
            <person name="Rollin J.A."/>
            <person name="Pattathil S."/>
            <person name="Barry A.N."/>
        </authorList>
    </citation>
    <scope>NUCLEOTIDE SEQUENCE [LARGE SCALE GENOMIC DNA]</scope>
    <source>
        <strain evidence="5">UTEX 25</strain>
    </source>
</reference>
<protein>
    <submittedName>
        <fullName evidence="2">Uncharacterized protein</fullName>
    </submittedName>
</protein>
<evidence type="ECO:0000256" key="1">
    <source>
        <dbReference type="SAM" id="MobiDB-lite"/>
    </source>
</evidence>